<feature type="compositionally biased region" description="Acidic residues" evidence="9">
    <location>
        <begin position="340"/>
        <end position="357"/>
    </location>
</feature>
<evidence type="ECO:0000256" key="5">
    <source>
        <dbReference type="ARBA" id="ARBA00022691"/>
    </source>
</evidence>
<evidence type="ECO:0000256" key="4">
    <source>
        <dbReference type="ARBA" id="ARBA00022679"/>
    </source>
</evidence>
<dbReference type="Gene3D" id="3.40.1280.30">
    <property type="match status" value="1"/>
</dbReference>
<keyword evidence="3" id="KW-0489">Methyltransferase</keyword>
<sequence>MTAVLVSGGDSIEAGDVSQKEPSMPIESSPLALQEGASVQLIGDTYQQSTASTDQTSNGHISTEHQVAAVDTPGVVAAASDVASSADHSGLSKNARKRLLKQQRWDNGRDQRKAKFKQVREEQRQSRLAQGLSANPPRKRHKKEQIDSGIRIAIDCSFESYMTDQEVKSTIVQLGFCYSANRQHDKRVTLAVTSFTPTLQSLMTQRTSSYLQWKDMEFHPQPYSELFDPASCVYLTADSPNVLLELDQTKVYVVGGIVDRNRHKSLCFNEALRSGASHARFPLDSHIDMASRKVLTINHVVDILVRYANSGDWKDAFLNVLPQRKGAKSKSSLTGSVQDSDLDQNDDENDDENDEEVQGCIDGSGGDSDRENIIAEVIDDIKGDSVDEEKNTLAIVESE</sequence>
<evidence type="ECO:0000313" key="12">
    <source>
        <dbReference type="Proteomes" id="UP001648503"/>
    </source>
</evidence>
<feature type="domain" description="SAM-dependent MTase TRM10-type" evidence="10">
    <location>
        <begin position="138"/>
        <end position="328"/>
    </location>
</feature>
<evidence type="ECO:0000256" key="9">
    <source>
        <dbReference type="SAM" id="MobiDB-lite"/>
    </source>
</evidence>
<name>A0ABQ8F2M6_9FUNG</name>
<feature type="region of interest" description="Disordered" evidence="9">
    <location>
        <begin position="329"/>
        <end position="371"/>
    </location>
</feature>
<evidence type="ECO:0000256" key="2">
    <source>
        <dbReference type="ARBA" id="ARBA00020451"/>
    </source>
</evidence>
<dbReference type="EMBL" id="JAFCIX010000418">
    <property type="protein sequence ID" value="KAH6591031.1"/>
    <property type="molecule type" value="Genomic_DNA"/>
</dbReference>
<feature type="region of interest" description="Disordered" evidence="9">
    <location>
        <begin position="1"/>
        <end position="31"/>
    </location>
</feature>
<keyword evidence="4" id="KW-0808">Transferase</keyword>
<evidence type="ECO:0000256" key="3">
    <source>
        <dbReference type="ARBA" id="ARBA00022603"/>
    </source>
</evidence>
<dbReference type="PROSITE" id="PS51675">
    <property type="entry name" value="SAM_MT_TRM10"/>
    <property type="match status" value="1"/>
</dbReference>
<feature type="region of interest" description="Disordered" evidence="9">
    <location>
        <begin position="105"/>
        <end position="144"/>
    </location>
</feature>
<evidence type="ECO:0000313" key="11">
    <source>
        <dbReference type="EMBL" id="KAH6591031.1"/>
    </source>
</evidence>
<keyword evidence="12" id="KW-1185">Reference proteome</keyword>
<comment type="catalytic activity">
    <reaction evidence="8">
        <text>guanosine(9) in tRNA + S-adenosyl-L-methionine = N(1)-methylguanosine(9) in tRNA + S-adenosyl-L-homocysteine + H(+)</text>
        <dbReference type="Rhea" id="RHEA:43156"/>
        <dbReference type="Rhea" id="RHEA-COMP:10367"/>
        <dbReference type="Rhea" id="RHEA-COMP:10368"/>
        <dbReference type="ChEBI" id="CHEBI:15378"/>
        <dbReference type="ChEBI" id="CHEBI:57856"/>
        <dbReference type="ChEBI" id="CHEBI:59789"/>
        <dbReference type="ChEBI" id="CHEBI:73542"/>
        <dbReference type="ChEBI" id="CHEBI:74269"/>
        <dbReference type="EC" id="2.1.1.221"/>
    </reaction>
</comment>
<dbReference type="InterPro" id="IPR038459">
    <property type="entry name" value="MT_TRM10-typ_sf"/>
</dbReference>
<accession>A0ABQ8F2M6</accession>
<dbReference type="Proteomes" id="UP001648503">
    <property type="component" value="Unassembled WGS sequence"/>
</dbReference>
<dbReference type="PANTHER" id="PTHR13563">
    <property type="entry name" value="TRNA (GUANINE-9-) METHYLTRANSFERASE"/>
    <property type="match status" value="1"/>
</dbReference>
<protein>
    <recommendedName>
        <fullName evidence="2">tRNA (guanine(9)-N1)-methyltransferase</fullName>
        <ecNumber evidence="1">2.1.1.221</ecNumber>
    </recommendedName>
    <alternativeName>
        <fullName evidence="7">tRNA methyltransferase 10</fullName>
    </alternativeName>
    <alternativeName>
        <fullName evidence="6">tRNA(m1G9)-methyltransferase</fullName>
    </alternativeName>
</protein>
<dbReference type="EC" id="2.1.1.221" evidence="1"/>
<dbReference type="InterPro" id="IPR007356">
    <property type="entry name" value="tRNA_m1G_MeTrfase_euk"/>
</dbReference>
<evidence type="ECO:0000256" key="6">
    <source>
        <dbReference type="ARBA" id="ARBA00031792"/>
    </source>
</evidence>
<feature type="compositionally biased region" description="Basic and acidic residues" evidence="9">
    <location>
        <begin position="105"/>
        <end position="125"/>
    </location>
</feature>
<evidence type="ECO:0000256" key="8">
    <source>
        <dbReference type="ARBA" id="ARBA00048434"/>
    </source>
</evidence>
<comment type="caution">
    <text evidence="11">The sequence shown here is derived from an EMBL/GenBank/DDBJ whole genome shotgun (WGS) entry which is preliminary data.</text>
</comment>
<reference evidence="11 12" key="1">
    <citation type="submission" date="2021-02" db="EMBL/GenBank/DDBJ databases">
        <title>Variation within the Batrachochytrium salamandrivorans European outbreak.</title>
        <authorList>
            <person name="Kelly M."/>
            <person name="Pasmans F."/>
            <person name="Shea T.P."/>
            <person name="Munoz J.F."/>
            <person name="Carranza S."/>
            <person name="Cuomo C.A."/>
            <person name="Martel A."/>
        </authorList>
    </citation>
    <scope>NUCLEOTIDE SEQUENCE [LARGE SCALE GENOMIC DNA]</scope>
    <source>
        <strain evidence="11 12">AMFP18/2</strain>
    </source>
</reference>
<proteinExistence type="predicted"/>
<dbReference type="InterPro" id="IPR028564">
    <property type="entry name" value="MT_TRM10-typ"/>
</dbReference>
<evidence type="ECO:0000256" key="1">
    <source>
        <dbReference type="ARBA" id="ARBA00012797"/>
    </source>
</evidence>
<evidence type="ECO:0000259" key="10">
    <source>
        <dbReference type="PROSITE" id="PS51675"/>
    </source>
</evidence>
<feature type="compositionally biased region" description="Polar residues" evidence="9">
    <location>
        <begin position="329"/>
        <end position="338"/>
    </location>
</feature>
<gene>
    <name evidence="11" type="ORF">BASA50_009032</name>
</gene>
<keyword evidence="5" id="KW-0949">S-adenosyl-L-methionine</keyword>
<dbReference type="PANTHER" id="PTHR13563:SF13">
    <property type="entry name" value="TRNA METHYLTRANSFERASE 10 HOMOLOG A"/>
    <property type="match status" value="1"/>
</dbReference>
<organism evidence="11 12">
    <name type="scientific">Batrachochytrium salamandrivorans</name>
    <dbReference type="NCBI Taxonomy" id="1357716"/>
    <lineage>
        <taxon>Eukaryota</taxon>
        <taxon>Fungi</taxon>
        <taxon>Fungi incertae sedis</taxon>
        <taxon>Chytridiomycota</taxon>
        <taxon>Chytridiomycota incertae sedis</taxon>
        <taxon>Chytridiomycetes</taxon>
        <taxon>Rhizophydiales</taxon>
        <taxon>Rhizophydiales incertae sedis</taxon>
        <taxon>Batrachochytrium</taxon>
    </lineage>
</organism>
<evidence type="ECO:0000256" key="7">
    <source>
        <dbReference type="ARBA" id="ARBA00032166"/>
    </source>
</evidence>